<feature type="compositionally biased region" description="Acidic residues" evidence="6">
    <location>
        <begin position="188"/>
        <end position="207"/>
    </location>
</feature>
<dbReference type="InterPro" id="IPR023319">
    <property type="entry name" value="Tex-like_HTH_dom_sf"/>
</dbReference>
<dbReference type="GO" id="GO:0140673">
    <property type="term" value="P:transcription elongation-coupled chromatin remodeling"/>
    <property type="evidence" value="ECO:0007669"/>
    <property type="project" value="InterPro"/>
</dbReference>
<evidence type="ECO:0000259" key="7">
    <source>
        <dbReference type="PROSITE" id="PS50001"/>
    </source>
</evidence>
<proteinExistence type="inferred from homology"/>
<comment type="similarity">
    <text evidence="2">Belongs to the SPT6 family.</text>
</comment>
<dbReference type="GO" id="GO:0031491">
    <property type="term" value="F:nucleosome binding"/>
    <property type="evidence" value="ECO:0007669"/>
    <property type="project" value="TreeGrafter"/>
</dbReference>
<feature type="compositionally biased region" description="Acidic residues" evidence="6">
    <location>
        <begin position="145"/>
        <end position="157"/>
    </location>
</feature>
<dbReference type="InterPro" id="IPR035420">
    <property type="entry name" value="Spt6_SH2"/>
</dbReference>
<evidence type="ECO:0000313" key="8">
    <source>
        <dbReference type="EMBL" id="EKX36067.1"/>
    </source>
</evidence>
<dbReference type="PaxDb" id="55529-EKX36067"/>
<dbReference type="OrthoDB" id="995477at2759"/>
<sequence length="1438" mass="165731">MPSDESASEREDEENQGDSGQYDDDDDDNDQGNDSDEREQKPIRKRSKGKGRTGARRYIDDAAEEEDDDGGVKAYDDEDDEDDDELDDNDGKSKGAFIVDDDEEEERPRERIRISESEKKATRDDLELVRENLNLDAEIDHADVADDSDQDDEGGDDEPARKRIKRAQTSWKDQREYDERPGRSHSYDDDESDDSMGDFIEDDEPEELGAGVGKRRRKGPRSSVNDNELEKIDRAVDLFGDDEYDDEYDEESKAADEKEEGPSFEKLYEPHLIKEYFLSKEDDEIRKTDAPERLQIDLKKRGPTPTLEEVKDEAEWIVKQHAKDIKFIDWKYLEEFGDDMVEVPIPIEEQDDEQQQQVMKVTRSERARDLRARLVSKITNVICFFRGVEKEDIHHTASHFFEGIPKWWETSTEDVEQPAMPESIIFDIPFIAHYRKEYWKPELRAEDLWTIYDLDARYCFLKQRKEQLKLNLEAANDTASLNVLQKAFSMEELSDVKAFMELRNSEAEEEQVEQKGFKRPVKYSRYRVCKKAGITKILERFVLNPVKLAENLAGYKVHTPPDPAEGPVEFLIDYVEDAREYGLQDVNALLSAIRFSAAKEIAADPVIRRYVREEFFLRSATVTCSETKQGEDSGETIHHEFRNYRQVPDRDIGDEDFLTIMKCRSEKYLNVEIRMDPRSHDRLLDELIRCYKSDEQNSCSEEWNDLRVGILKEALETNLYPTMERMLVEVRQRKAKDRVGKQMQMELENQLRVPPYVYRSVDGTPETPKNIMALCYAEPSEIVVINQQGEVVSYKSINLSVPFSGNHINAAFKDNEAHQLMSFLDEQRPDVIVIGSGGGLKCRTLKAQFERLVSACESEGILHRTIDVLLSEQSVAYKYSHSPRSMQEFPRYPPTRLMAVSLARKLQDPLRELSGLCIGLSEDILSLNLHQLQGMLDKHERVKFTQRAFINVVNDVGVDINLAADKQIIFGNTLQFVAGLGPRKAQELLRIISQYGCVQYRNALLEDRNVRTVFKEVTFYNASAFMKITKNTSMWMDDLEVGQYKDHEENQAKWNEQGGGPLETTRIHPESYRFARKMISDALEEEDDWNLLVRALHPDKELHRQISEALWEQDLESYGKIIYQSTGERKTETLQDIRTEILNPFHDSRKLEQLDDGLLPWELDKRSEFNLLTGESDRVKPDGSKVSTLKDKVVHVRVAKLVRPHSRSEDPDAPPLPPYKIICKLENGLIGVLDEMNFGDTDADKRTLQSKVKENDILSCMIVDVKYEEFSVDLTARESLIRKVEKVMKKEVKGKKAGQIRTRLIDHPSFSNVPRMKARRLLEEREAGEFIIRPSSQGLDTLSVTRKVCDAPIGDDGAIMPVYQEVQIKMFEQPSPYELGKRLQIENRSFENLDELIIGYIEVLGSHEAKMIEHAKFCNGEAAVVAAPQPSLVYSLRP</sequence>
<dbReference type="Gene3D" id="1.10.10.650">
    <property type="entry name" value="RuvA domain 2-like"/>
    <property type="match status" value="1"/>
</dbReference>
<name>L1IIY7_GUITC</name>
<dbReference type="EMBL" id="JH993079">
    <property type="protein sequence ID" value="EKX36067.1"/>
    <property type="molecule type" value="Genomic_DNA"/>
</dbReference>
<feature type="compositionally biased region" description="Basic and acidic residues" evidence="6">
    <location>
        <begin position="106"/>
        <end position="130"/>
    </location>
</feature>
<dbReference type="SUPFAM" id="SSF158832">
    <property type="entry name" value="Tex N-terminal region-like"/>
    <property type="match status" value="1"/>
</dbReference>
<feature type="compositionally biased region" description="Basic and acidic residues" evidence="6">
    <location>
        <begin position="172"/>
        <end position="187"/>
    </location>
</feature>
<dbReference type="PROSITE" id="PS50001">
    <property type="entry name" value="SH2"/>
    <property type="match status" value="1"/>
</dbReference>
<dbReference type="Gene3D" id="3.30.505.10">
    <property type="entry name" value="SH2 domain"/>
    <property type="match status" value="1"/>
</dbReference>
<evidence type="ECO:0000313" key="9">
    <source>
        <dbReference type="EnsemblProtists" id="EKX36067"/>
    </source>
</evidence>
<comment type="subcellular location">
    <subcellularLocation>
        <location evidence="1">Nucleus</location>
    </subcellularLocation>
</comment>
<dbReference type="InterPro" id="IPR055179">
    <property type="entry name" value="Tex-like_central_region"/>
</dbReference>
<dbReference type="Pfam" id="PF22706">
    <property type="entry name" value="Tex_central_region"/>
    <property type="match status" value="1"/>
</dbReference>
<dbReference type="InterPro" id="IPR000980">
    <property type="entry name" value="SH2"/>
</dbReference>
<dbReference type="Pfam" id="PF14635">
    <property type="entry name" value="HHH_7"/>
    <property type="match status" value="1"/>
</dbReference>
<dbReference type="OMA" id="ITACHMG"/>
<dbReference type="Gene3D" id="1.10.150.850">
    <property type="entry name" value="Spt6, helix-hairpin-helix domain"/>
    <property type="match status" value="1"/>
</dbReference>
<feature type="domain" description="SH2" evidence="7">
    <location>
        <begin position="1308"/>
        <end position="1400"/>
    </location>
</feature>
<keyword evidence="4" id="KW-0539">Nucleus</keyword>
<accession>L1IIY7</accession>
<dbReference type="InterPro" id="IPR012337">
    <property type="entry name" value="RNaseH-like_sf"/>
</dbReference>
<dbReference type="eggNOG" id="KOG1856">
    <property type="taxonomic scope" value="Eukaryota"/>
</dbReference>
<dbReference type="STRING" id="905079.L1IIY7"/>
<dbReference type="InterPro" id="IPR037027">
    <property type="entry name" value="YqgF/RNaseH-like_dom_sf"/>
</dbReference>
<dbReference type="InterPro" id="IPR017072">
    <property type="entry name" value="TF_Spt6"/>
</dbReference>
<evidence type="ECO:0000313" key="10">
    <source>
        <dbReference type="Proteomes" id="UP000011087"/>
    </source>
</evidence>
<feature type="region of interest" description="Disordered" evidence="6">
    <location>
        <begin position="1"/>
        <end position="265"/>
    </location>
</feature>
<dbReference type="Proteomes" id="UP000011087">
    <property type="component" value="Unassembled WGS sequence"/>
</dbReference>
<keyword evidence="3" id="KW-0804">Transcription</keyword>
<dbReference type="GO" id="GO:0042393">
    <property type="term" value="F:histone binding"/>
    <property type="evidence" value="ECO:0007669"/>
    <property type="project" value="TreeGrafter"/>
</dbReference>
<evidence type="ECO:0000256" key="1">
    <source>
        <dbReference type="ARBA" id="ARBA00004123"/>
    </source>
</evidence>
<evidence type="ECO:0000256" key="5">
    <source>
        <dbReference type="PROSITE-ProRule" id="PRU00191"/>
    </source>
</evidence>
<reference evidence="8 10" key="1">
    <citation type="journal article" date="2012" name="Nature">
        <title>Algal genomes reveal evolutionary mosaicism and the fate of nucleomorphs.</title>
        <authorList>
            <consortium name="DOE Joint Genome Institute"/>
            <person name="Curtis B.A."/>
            <person name="Tanifuji G."/>
            <person name="Burki F."/>
            <person name="Gruber A."/>
            <person name="Irimia M."/>
            <person name="Maruyama S."/>
            <person name="Arias M.C."/>
            <person name="Ball S.G."/>
            <person name="Gile G.H."/>
            <person name="Hirakawa Y."/>
            <person name="Hopkins J.F."/>
            <person name="Kuo A."/>
            <person name="Rensing S.A."/>
            <person name="Schmutz J."/>
            <person name="Symeonidi A."/>
            <person name="Elias M."/>
            <person name="Eveleigh R.J."/>
            <person name="Herman E.K."/>
            <person name="Klute M.J."/>
            <person name="Nakayama T."/>
            <person name="Obornik M."/>
            <person name="Reyes-Prieto A."/>
            <person name="Armbrust E.V."/>
            <person name="Aves S.J."/>
            <person name="Beiko R.G."/>
            <person name="Coutinho P."/>
            <person name="Dacks J.B."/>
            <person name="Durnford D.G."/>
            <person name="Fast N.M."/>
            <person name="Green B.R."/>
            <person name="Grisdale C.J."/>
            <person name="Hempel F."/>
            <person name="Henrissat B."/>
            <person name="Hoppner M.P."/>
            <person name="Ishida K."/>
            <person name="Kim E."/>
            <person name="Koreny L."/>
            <person name="Kroth P.G."/>
            <person name="Liu Y."/>
            <person name="Malik S.B."/>
            <person name="Maier U.G."/>
            <person name="McRose D."/>
            <person name="Mock T."/>
            <person name="Neilson J.A."/>
            <person name="Onodera N.T."/>
            <person name="Poole A.M."/>
            <person name="Pritham E.J."/>
            <person name="Richards T.A."/>
            <person name="Rocap G."/>
            <person name="Roy S.W."/>
            <person name="Sarai C."/>
            <person name="Schaack S."/>
            <person name="Shirato S."/>
            <person name="Slamovits C.H."/>
            <person name="Spencer D.F."/>
            <person name="Suzuki S."/>
            <person name="Worden A.Z."/>
            <person name="Zauner S."/>
            <person name="Barry K."/>
            <person name="Bell C."/>
            <person name="Bharti A.K."/>
            <person name="Crow J.A."/>
            <person name="Grimwood J."/>
            <person name="Kramer R."/>
            <person name="Lindquist E."/>
            <person name="Lucas S."/>
            <person name="Salamov A."/>
            <person name="McFadden G.I."/>
            <person name="Lane C.E."/>
            <person name="Keeling P.J."/>
            <person name="Gray M.W."/>
            <person name="Grigoriev I.V."/>
            <person name="Archibald J.M."/>
        </authorList>
    </citation>
    <scope>NUCLEOTIDE SEQUENCE</scope>
    <source>
        <strain evidence="8 10">CCMP2712</strain>
    </source>
</reference>
<feature type="compositionally biased region" description="Basic residues" evidence="6">
    <location>
        <begin position="43"/>
        <end position="55"/>
    </location>
</feature>
<dbReference type="InterPro" id="IPR036860">
    <property type="entry name" value="SH2_dom_sf"/>
</dbReference>
<dbReference type="GO" id="GO:0034728">
    <property type="term" value="P:nucleosome organization"/>
    <property type="evidence" value="ECO:0007669"/>
    <property type="project" value="TreeGrafter"/>
</dbReference>
<dbReference type="GeneID" id="17292824"/>
<evidence type="ECO:0000256" key="4">
    <source>
        <dbReference type="ARBA" id="ARBA00023242"/>
    </source>
</evidence>
<dbReference type="Pfam" id="PF14633">
    <property type="entry name" value="SH2_2"/>
    <property type="match status" value="1"/>
</dbReference>
<keyword evidence="5" id="KW-0727">SH2 domain</keyword>
<dbReference type="SUPFAM" id="SSF47781">
    <property type="entry name" value="RuvA domain 2-like"/>
    <property type="match status" value="2"/>
</dbReference>
<evidence type="ECO:0000256" key="3">
    <source>
        <dbReference type="ARBA" id="ARBA00023163"/>
    </source>
</evidence>
<feature type="compositionally biased region" description="Acidic residues" evidence="6">
    <location>
        <begin position="76"/>
        <end position="88"/>
    </location>
</feature>
<dbReference type="HOGENOM" id="CLU_001680_0_1_1"/>
<keyword evidence="10" id="KW-1185">Reference proteome</keyword>
<protein>
    <recommendedName>
        <fullName evidence="7">SH2 domain-containing protein</fullName>
    </recommendedName>
</protein>
<dbReference type="PANTHER" id="PTHR10145:SF6">
    <property type="entry name" value="TRANSCRIPTION ELONGATION FACTOR SPT6"/>
    <property type="match status" value="1"/>
</dbReference>
<gene>
    <name evidence="8" type="ORF">GUITHDRAFT_117736</name>
</gene>
<feature type="compositionally biased region" description="Basic and acidic residues" evidence="6">
    <location>
        <begin position="251"/>
        <end position="265"/>
    </location>
</feature>
<dbReference type="InterPro" id="IPR042066">
    <property type="entry name" value="Spt6_death-like"/>
</dbReference>
<reference evidence="10" key="2">
    <citation type="submission" date="2012-11" db="EMBL/GenBank/DDBJ databases">
        <authorList>
            <person name="Kuo A."/>
            <person name="Curtis B.A."/>
            <person name="Tanifuji G."/>
            <person name="Burki F."/>
            <person name="Gruber A."/>
            <person name="Irimia M."/>
            <person name="Maruyama S."/>
            <person name="Arias M.C."/>
            <person name="Ball S.G."/>
            <person name="Gile G.H."/>
            <person name="Hirakawa Y."/>
            <person name="Hopkins J.F."/>
            <person name="Rensing S.A."/>
            <person name="Schmutz J."/>
            <person name="Symeonidi A."/>
            <person name="Elias M."/>
            <person name="Eveleigh R.J."/>
            <person name="Herman E.K."/>
            <person name="Klute M.J."/>
            <person name="Nakayama T."/>
            <person name="Obornik M."/>
            <person name="Reyes-Prieto A."/>
            <person name="Armbrust E.V."/>
            <person name="Aves S.J."/>
            <person name="Beiko R.G."/>
            <person name="Coutinho P."/>
            <person name="Dacks J.B."/>
            <person name="Durnford D.G."/>
            <person name="Fast N.M."/>
            <person name="Green B.R."/>
            <person name="Grisdale C."/>
            <person name="Hempe F."/>
            <person name="Henrissat B."/>
            <person name="Hoppner M.P."/>
            <person name="Ishida K.-I."/>
            <person name="Kim E."/>
            <person name="Koreny L."/>
            <person name="Kroth P.G."/>
            <person name="Liu Y."/>
            <person name="Malik S.-B."/>
            <person name="Maier U.G."/>
            <person name="McRose D."/>
            <person name="Mock T."/>
            <person name="Neilson J.A."/>
            <person name="Onodera N.T."/>
            <person name="Poole A.M."/>
            <person name="Pritham E.J."/>
            <person name="Richards T.A."/>
            <person name="Rocap G."/>
            <person name="Roy S.W."/>
            <person name="Sarai C."/>
            <person name="Schaack S."/>
            <person name="Shirato S."/>
            <person name="Slamovits C.H."/>
            <person name="Spencer D.F."/>
            <person name="Suzuki S."/>
            <person name="Worden A.Z."/>
            <person name="Zauner S."/>
            <person name="Barry K."/>
            <person name="Bell C."/>
            <person name="Bharti A.K."/>
            <person name="Crow J.A."/>
            <person name="Grimwood J."/>
            <person name="Kramer R."/>
            <person name="Lindquist E."/>
            <person name="Lucas S."/>
            <person name="Salamov A."/>
            <person name="McFadden G.I."/>
            <person name="Lane C.E."/>
            <person name="Keeling P.J."/>
            <person name="Gray M.W."/>
            <person name="Grigoriev I.V."/>
            <person name="Archibald J.M."/>
        </authorList>
    </citation>
    <scope>NUCLEOTIDE SEQUENCE</scope>
    <source>
        <strain evidence="10">CCMP2712</strain>
    </source>
</reference>
<dbReference type="InterPro" id="IPR041692">
    <property type="entry name" value="HHH_9"/>
</dbReference>
<feature type="compositionally biased region" description="Acidic residues" evidence="6">
    <location>
        <begin position="10"/>
        <end position="37"/>
    </location>
</feature>
<dbReference type="RefSeq" id="XP_005823047.1">
    <property type="nucleotide sequence ID" value="XM_005822990.1"/>
</dbReference>
<dbReference type="InterPro" id="IPR023323">
    <property type="entry name" value="Tex-like_dom_sf"/>
</dbReference>
<dbReference type="Pfam" id="PF14639">
    <property type="entry name" value="YqgF"/>
    <property type="match status" value="1"/>
</dbReference>
<reference evidence="9" key="3">
    <citation type="submission" date="2015-06" db="UniProtKB">
        <authorList>
            <consortium name="EnsemblProtists"/>
        </authorList>
    </citation>
    <scope>IDENTIFICATION</scope>
</reference>
<dbReference type="Gene3D" id="3.30.420.140">
    <property type="entry name" value="YqgF/RNase H-like domain"/>
    <property type="match status" value="1"/>
</dbReference>
<feature type="compositionally biased region" description="Acidic residues" evidence="6">
    <location>
        <begin position="239"/>
        <end position="250"/>
    </location>
</feature>
<dbReference type="Pfam" id="PF17674">
    <property type="entry name" value="HHH_9"/>
    <property type="match status" value="1"/>
</dbReference>
<dbReference type="SUPFAM" id="SSF53098">
    <property type="entry name" value="Ribonuclease H-like"/>
    <property type="match status" value="1"/>
</dbReference>
<dbReference type="CDD" id="cd09918">
    <property type="entry name" value="SH2_Nterm_SPT6_like"/>
    <property type="match status" value="1"/>
</dbReference>
<dbReference type="GO" id="GO:0008023">
    <property type="term" value="C:transcription elongation factor complex"/>
    <property type="evidence" value="ECO:0007669"/>
    <property type="project" value="TreeGrafter"/>
</dbReference>
<dbReference type="Gene3D" id="1.10.10.2740">
    <property type="entry name" value="Spt6, Death-like domain"/>
    <property type="match status" value="1"/>
</dbReference>
<dbReference type="InterPro" id="IPR010994">
    <property type="entry name" value="RuvA_2-like"/>
</dbReference>
<evidence type="ECO:0000256" key="6">
    <source>
        <dbReference type="SAM" id="MobiDB-lite"/>
    </source>
</evidence>
<organism evidence="8">
    <name type="scientific">Guillardia theta (strain CCMP2712)</name>
    <name type="common">Cryptophyte</name>
    <dbReference type="NCBI Taxonomy" id="905079"/>
    <lineage>
        <taxon>Eukaryota</taxon>
        <taxon>Cryptophyceae</taxon>
        <taxon>Pyrenomonadales</taxon>
        <taxon>Geminigeraceae</taxon>
        <taxon>Guillardia</taxon>
    </lineage>
</organism>
<dbReference type="KEGG" id="gtt:GUITHDRAFT_117736"/>
<dbReference type="PANTHER" id="PTHR10145">
    <property type="entry name" value="TRANSCRIPTION ELONGATION FACTOR SPT6"/>
    <property type="match status" value="1"/>
</dbReference>
<dbReference type="SUPFAM" id="SSF55550">
    <property type="entry name" value="SH2 domain"/>
    <property type="match status" value="1"/>
</dbReference>
<dbReference type="EnsemblProtists" id="EKX36067">
    <property type="protein sequence ID" value="EKX36067"/>
    <property type="gene ID" value="GUITHDRAFT_117736"/>
</dbReference>
<dbReference type="Gene3D" id="1.10.3500.10">
    <property type="entry name" value="Tex N-terminal region-like"/>
    <property type="match status" value="1"/>
</dbReference>
<dbReference type="InterPro" id="IPR035019">
    <property type="entry name" value="Spt6_SH2_N"/>
</dbReference>
<dbReference type="InterPro" id="IPR032706">
    <property type="entry name" value="Spt6_HHH"/>
</dbReference>
<dbReference type="InterPro" id="IPR028231">
    <property type="entry name" value="Spt6_YqgF"/>
</dbReference>
<evidence type="ECO:0000256" key="2">
    <source>
        <dbReference type="ARBA" id="ARBA00009253"/>
    </source>
</evidence>